<dbReference type="PRINTS" id="PR00081">
    <property type="entry name" value="GDHRDH"/>
</dbReference>
<dbReference type="PANTHER" id="PTHR43477:SF1">
    <property type="entry name" value="DIHYDROANTICAPSIN 7-DEHYDROGENASE"/>
    <property type="match status" value="1"/>
</dbReference>
<comment type="similarity">
    <text evidence="1">Belongs to the short-chain dehydrogenases/reductases (SDR) family.</text>
</comment>
<organism evidence="3 4">
    <name type="scientific">Variovorax soli</name>
    <dbReference type="NCBI Taxonomy" id="376815"/>
    <lineage>
        <taxon>Bacteria</taxon>
        <taxon>Pseudomonadati</taxon>
        <taxon>Pseudomonadota</taxon>
        <taxon>Betaproteobacteria</taxon>
        <taxon>Burkholderiales</taxon>
        <taxon>Comamonadaceae</taxon>
        <taxon>Variovorax</taxon>
    </lineage>
</organism>
<sequence>MPNSPHVLVTGTSSGIGLAIAQALLAGGWRVTGFDRSAPAIAEPAFTAVEVDLADAAATDAAARQAAGVTAFVHAAGVLRVGALGSLDLSEGELMWRLHVDAATRIANALLPVMAAAGHGRVVLVGSRVAQGKAGRSQYAASKAALVALARSWAAETAARGVTVNVVSPAATQTAMTSDPSRAAEAPVLPPIGRLIRPDEIAALVAFLLSPQAGAITGQEIQICGGSSLPR</sequence>
<evidence type="ECO:0000313" key="3">
    <source>
        <dbReference type="EMBL" id="MDR6535174.1"/>
    </source>
</evidence>
<dbReference type="RefSeq" id="WP_309899038.1">
    <property type="nucleotide sequence ID" value="NZ_JAVDRF010000002.1"/>
</dbReference>
<evidence type="ECO:0000313" key="4">
    <source>
        <dbReference type="Proteomes" id="UP001184230"/>
    </source>
</evidence>
<dbReference type="EMBL" id="JAVDRF010000002">
    <property type="protein sequence ID" value="MDR6535174.1"/>
    <property type="molecule type" value="Genomic_DNA"/>
</dbReference>
<accession>A0ABU1N9T5</accession>
<dbReference type="InterPro" id="IPR036291">
    <property type="entry name" value="NAD(P)-bd_dom_sf"/>
</dbReference>
<keyword evidence="2" id="KW-0560">Oxidoreductase</keyword>
<proteinExistence type="inferred from homology"/>
<dbReference type="SUPFAM" id="SSF51735">
    <property type="entry name" value="NAD(P)-binding Rossmann-fold domains"/>
    <property type="match status" value="1"/>
</dbReference>
<dbReference type="Pfam" id="PF13561">
    <property type="entry name" value="adh_short_C2"/>
    <property type="match status" value="1"/>
</dbReference>
<evidence type="ECO:0000256" key="1">
    <source>
        <dbReference type="ARBA" id="ARBA00006484"/>
    </source>
</evidence>
<dbReference type="Gene3D" id="3.40.50.720">
    <property type="entry name" value="NAD(P)-binding Rossmann-like Domain"/>
    <property type="match status" value="1"/>
</dbReference>
<gene>
    <name evidence="3" type="ORF">J2739_000934</name>
</gene>
<dbReference type="InterPro" id="IPR002347">
    <property type="entry name" value="SDR_fam"/>
</dbReference>
<reference evidence="3 4" key="1">
    <citation type="submission" date="2023-07" db="EMBL/GenBank/DDBJ databases">
        <title>Sorghum-associated microbial communities from plants grown in Nebraska, USA.</title>
        <authorList>
            <person name="Schachtman D."/>
        </authorList>
    </citation>
    <scope>NUCLEOTIDE SEQUENCE [LARGE SCALE GENOMIC DNA]</scope>
    <source>
        <strain evidence="3 4">DS1781</strain>
    </source>
</reference>
<dbReference type="PANTHER" id="PTHR43477">
    <property type="entry name" value="DIHYDROANTICAPSIN 7-DEHYDROGENASE"/>
    <property type="match status" value="1"/>
</dbReference>
<keyword evidence="4" id="KW-1185">Reference proteome</keyword>
<evidence type="ECO:0000256" key="2">
    <source>
        <dbReference type="ARBA" id="ARBA00023002"/>
    </source>
</evidence>
<dbReference type="Proteomes" id="UP001184230">
    <property type="component" value="Unassembled WGS sequence"/>
</dbReference>
<name>A0ABU1N9T5_9BURK</name>
<dbReference type="InterPro" id="IPR051122">
    <property type="entry name" value="SDR_DHRS6-like"/>
</dbReference>
<comment type="caution">
    <text evidence="3">The sequence shown here is derived from an EMBL/GenBank/DDBJ whole genome shotgun (WGS) entry which is preliminary data.</text>
</comment>
<dbReference type="CDD" id="cd05233">
    <property type="entry name" value="SDR_c"/>
    <property type="match status" value="1"/>
</dbReference>
<protein>
    <submittedName>
        <fullName evidence="3">NAD(P)-dependent dehydrogenase (Short-subunit alcohol dehydrogenase family)</fullName>
    </submittedName>
</protein>